<sequence>MPDTTNTKSDLEILTQLNADFLASVQNGDVRRFEQILAEDFMASLPDFLLRDKKQFLDMMAAPRPFGELKADDVRIRLLGDFAIIHAHMTFRTADGVRRQGRYTDDWQRRDGKWLCVAANTFWEP</sequence>
<accession>A0A7V8NX02</accession>
<name>A0A7V8NX02_9BACT</name>
<dbReference type="EMBL" id="JACDQQ010002672">
    <property type="protein sequence ID" value="MBA0088780.1"/>
    <property type="molecule type" value="Genomic_DNA"/>
</dbReference>
<protein>
    <submittedName>
        <fullName evidence="2">Nuclear transport factor 2 family protein</fullName>
    </submittedName>
</protein>
<dbReference type="InterPro" id="IPR032710">
    <property type="entry name" value="NTF2-like_dom_sf"/>
</dbReference>
<keyword evidence="3" id="KW-1185">Reference proteome</keyword>
<evidence type="ECO:0000313" key="2">
    <source>
        <dbReference type="EMBL" id="MBA0088780.1"/>
    </source>
</evidence>
<organism evidence="2 3">
    <name type="scientific">Candidatus Acidiferrum panamense</name>
    <dbReference type="NCBI Taxonomy" id="2741543"/>
    <lineage>
        <taxon>Bacteria</taxon>
        <taxon>Pseudomonadati</taxon>
        <taxon>Acidobacteriota</taxon>
        <taxon>Terriglobia</taxon>
        <taxon>Candidatus Acidiferrales</taxon>
        <taxon>Candidatus Acidiferrum</taxon>
    </lineage>
</organism>
<proteinExistence type="predicted"/>
<dbReference type="SUPFAM" id="SSF54427">
    <property type="entry name" value="NTF2-like"/>
    <property type="match status" value="1"/>
</dbReference>
<evidence type="ECO:0000259" key="1">
    <source>
        <dbReference type="Pfam" id="PF14534"/>
    </source>
</evidence>
<dbReference type="Proteomes" id="UP000567293">
    <property type="component" value="Unassembled WGS sequence"/>
</dbReference>
<reference evidence="2" key="1">
    <citation type="submission" date="2020-06" db="EMBL/GenBank/DDBJ databases">
        <title>Legume-microbial interactions unlock mineral nutrients during tropical forest succession.</title>
        <authorList>
            <person name="Epihov D.Z."/>
        </authorList>
    </citation>
    <scope>NUCLEOTIDE SEQUENCE [LARGE SCALE GENOMIC DNA]</scope>
    <source>
        <strain evidence="2">Pan2503</strain>
    </source>
</reference>
<dbReference type="AlphaFoldDB" id="A0A7V8NX02"/>
<dbReference type="Gene3D" id="3.10.450.50">
    <property type="match status" value="1"/>
</dbReference>
<comment type="caution">
    <text evidence="2">The sequence shown here is derived from an EMBL/GenBank/DDBJ whole genome shotgun (WGS) entry which is preliminary data.</text>
</comment>
<feature type="domain" description="DUF4440" evidence="1">
    <location>
        <begin position="15"/>
        <end position="115"/>
    </location>
</feature>
<dbReference type="InterPro" id="IPR027843">
    <property type="entry name" value="DUF4440"/>
</dbReference>
<gene>
    <name evidence="2" type="ORF">HRJ53_27640</name>
</gene>
<evidence type="ECO:0000313" key="3">
    <source>
        <dbReference type="Proteomes" id="UP000567293"/>
    </source>
</evidence>
<dbReference type="Pfam" id="PF14534">
    <property type="entry name" value="DUF4440"/>
    <property type="match status" value="1"/>
</dbReference>